<protein>
    <submittedName>
        <fullName evidence="2">Uncharacterized protein</fullName>
    </submittedName>
</protein>
<name>A0ABD7KN78_9ENTR</name>
<gene>
    <name evidence="2" type="ORF">SAMEA2273136_04398</name>
</gene>
<dbReference type="Proteomes" id="UP000077278">
    <property type="component" value="Unassembled WGS sequence"/>
</dbReference>
<dbReference type="AlphaFoldDB" id="A0ABD7KN78"/>
<sequence>MRGINGFRGNIEAKGDKRQGHLLQVGGICLVLRHGKRRVEKHWRDDRLLLILKAVVVDGLNNIGGDASQNNHPHGNKADGNNPLCT</sequence>
<accession>A0ABD7KN78</accession>
<organism evidence="2 3">
    <name type="scientific">Enterobacter roggenkampii</name>
    <dbReference type="NCBI Taxonomy" id="1812935"/>
    <lineage>
        <taxon>Bacteria</taxon>
        <taxon>Pseudomonadati</taxon>
        <taxon>Pseudomonadota</taxon>
        <taxon>Gammaproteobacteria</taxon>
        <taxon>Enterobacterales</taxon>
        <taxon>Enterobacteriaceae</taxon>
        <taxon>Enterobacter</taxon>
        <taxon>Enterobacter cloacae complex</taxon>
    </lineage>
</organism>
<dbReference type="EMBL" id="FKDD01000028">
    <property type="protein sequence ID" value="SAD22374.1"/>
    <property type="molecule type" value="Genomic_DNA"/>
</dbReference>
<proteinExistence type="predicted"/>
<evidence type="ECO:0000256" key="1">
    <source>
        <dbReference type="SAM" id="MobiDB-lite"/>
    </source>
</evidence>
<evidence type="ECO:0000313" key="3">
    <source>
        <dbReference type="Proteomes" id="UP000077278"/>
    </source>
</evidence>
<evidence type="ECO:0000313" key="2">
    <source>
        <dbReference type="EMBL" id="SAD22374.1"/>
    </source>
</evidence>
<feature type="region of interest" description="Disordered" evidence="1">
    <location>
        <begin position="63"/>
        <end position="86"/>
    </location>
</feature>
<reference evidence="2 3" key="1">
    <citation type="submission" date="2016-03" db="EMBL/GenBank/DDBJ databases">
        <authorList>
            <consortium name="Pathogen Informatics"/>
        </authorList>
    </citation>
    <scope>NUCLEOTIDE SEQUENCE [LARGE SCALE GENOMIC DNA]</scope>
    <source>
        <strain evidence="3">e264</strain>
    </source>
</reference>
<comment type="caution">
    <text evidence="2">The sequence shown here is derived from an EMBL/GenBank/DDBJ whole genome shotgun (WGS) entry which is preliminary data.</text>
</comment>